<dbReference type="InterPro" id="IPR051908">
    <property type="entry name" value="Ribosomal_N-acetyltransferase"/>
</dbReference>
<keyword evidence="2" id="KW-0808">Transferase</keyword>
<organism evidence="2 3">
    <name type="scientific">Chitinivorax tropicus</name>
    <dbReference type="NCBI Taxonomy" id="714531"/>
    <lineage>
        <taxon>Bacteria</taxon>
        <taxon>Pseudomonadati</taxon>
        <taxon>Pseudomonadota</taxon>
        <taxon>Betaproteobacteria</taxon>
        <taxon>Chitinivorax</taxon>
    </lineage>
</organism>
<comment type="caution">
    <text evidence="2">The sequence shown here is derived from an EMBL/GenBank/DDBJ whole genome shotgun (WGS) entry which is preliminary data.</text>
</comment>
<dbReference type="RefSeq" id="WP_184034520.1">
    <property type="nucleotide sequence ID" value="NZ_JACHHY010000002.1"/>
</dbReference>
<sequence length="208" mass="22914">MSNPPVPPYFAQRNGIRIRPYTLDDATPYFWAVMASRQELAAWTNWFKVGYTLDDARIWVVSRIGAWQHATAFDFAVERVEDNMLLGNVGLNTVSSTHRYASMNFWIRTDACGQGVASSAMKLVAAFGFDVLNLARVELAIKTDNMAARKAAHNAGAAFEANARNRLQLAGKPVEAALYSLIPADVYAPSGEMRNTPFLGTNPSLDTH</sequence>
<dbReference type="GO" id="GO:0008999">
    <property type="term" value="F:protein-N-terminal-alanine acetyltransferase activity"/>
    <property type="evidence" value="ECO:0007669"/>
    <property type="project" value="TreeGrafter"/>
</dbReference>
<dbReference type="InterPro" id="IPR000182">
    <property type="entry name" value="GNAT_dom"/>
</dbReference>
<feature type="domain" description="N-acetyltransferase" evidence="1">
    <location>
        <begin position="17"/>
        <end position="157"/>
    </location>
</feature>
<evidence type="ECO:0000313" key="3">
    <source>
        <dbReference type="Proteomes" id="UP000575898"/>
    </source>
</evidence>
<dbReference type="InterPro" id="IPR016181">
    <property type="entry name" value="Acyl_CoA_acyltransferase"/>
</dbReference>
<dbReference type="AlphaFoldDB" id="A0A840MIX6"/>
<dbReference type="SUPFAM" id="SSF55729">
    <property type="entry name" value="Acyl-CoA N-acyltransferases (Nat)"/>
    <property type="match status" value="1"/>
</dbReference>
<keyword evidence="3" id="KW-1185">Reference proteome</keyword>
<evidence type="ECO:0000313" key="2">
    <source>
        <dbReference type="EMBL" id="MBB5017149.1"/>
    </source>
</evidence>
<protein>
    <submittedName>
        <fullName evidence="2">RimJ/RimL family protein N-acetyltransferase</fullName>
    </submittedName>
</protein>
<dbReference type="PANTHER" id="PTHR43441:SF10">
    <property type="entry name" value="ACETYLTRANSFERASE"/>
    <property type="match status" value="1"/>
</dbReference>
<dbReference type="Pfam" id="PF13302">
    <property type="entry name" value="Acetyltransf_3"/>
    <property type="match status" value="1"/>
</dbReference>
<dbReference type="GO" id="GO:1990189">
    <property type="term" value="F:protein N-terminal-serine acetyltransferase activity"/>
    <property type="evidence" value="ECO:0007669"/>
    <property type="project" value="TreeGrafter"/>
</dbReference>
<dbReference type="Gene3D" id="3.40.630.30">
    <property type="match status" value="1"/>
</dbReference>
<name>A0A840MIX6_9PROT</name>
<dbReference type="GO" id="GO:0005737">
    <property type="term" value="C:cytoplasm"/>
    <property type="evidence" value="ECO:0007669"/>
    <property type="project" value="TreeGrafter"/>
</dbReference>
<dbReference type="PANTHER" id="PTHR43441">
    <property type="entry name" value="RIBOSOMAL-PROTEIN-SERINE ACETYLTRANSFERASE"/>
    <property type="match status" value="1"/>
</dbReference>
<gene>
    <name evidence="2" type="ORF">HNQ59_000411</name>
</gene>
<accession>A0A840MIX6</accession>
<proteinExistence type="predicted"/>
<reference evidence="2 3" key="1">
    <citation type="submission" date="2020-08" db="EMBL/GenBank/DDBJ databases">
        <title>Genomic Encyclopedia of Type Strains, Phase IV (KMG-IV): sequencing the most valuable type-strain genomes for metagenomic binning, comparative biology and taxonomic classification.</title>
        <authorList>
            <person name="Goeker M."/>
        </authorList>
    </citation>
    <scope>NUCLEOTIDE SEQUENCE [LARGE SCALE GENOMIC DNA]</scope>
    <source>
        <strain evidence="2 3">DSM 27165</strain>
    </source>
</reference>
<evidence type="ECO:0000259" key="1">
    <source>
        <dbReference type="Pfam" id="PF13302"/>
    </source>
</evidence>
<dbReference type="Proteomes" id="UP000575898">
    <property type="component" value="Unassembled WGS sequence"/>
</dbReference>
<dbReference type="EMBL" id="JACHHY010000002">
    <property type="protein sequence ID" value="MBB5017149.1"/>
    <property type="molecule type" value="Genomic_DNA"/>
</dbReference>